<evidence type="ECO:0000313" key="3">
    <source>
        <dbReference type="EMBL" id="CAB5022342.1"/>
    </source>
</evidence>
<dbReference type="PROSITE" id="PS51123">
    <property type="entry name" value="OMPA_2"/>
    <property type="match status" value="1"/>
</dbReference>
<accession>A0A6J7R3S7</accession>
<dbReference type="InterPro" id="IPR006665">
    <property type="entry name" value="OmpA-like"/>
</dbReference>
<dbReference type="InterPro" id="IPR036737">
    <property type="entry name" value="OmpA-like_sf"/>
</dbReference>
<proteinExistence type="predicted"/>
<sequence length="885" mass="94792">MNSSSWKALIRFLAALLIALPLSPWIDQANAVDTPTYTGVAVATGSDQTWVTLLGANLSHDPANVRLSGYQTVYYKNASSGGWIAFASGDVRNNPDDSATIQVFIPSGIQTFLFHIDTCDDWNAITGCVAWEVNSSTYTVVTSTVTLHYSNGISDSTTIVNFNTVFQLPKVSETANLVFRSWNSLANGSGTSYSPFTNITVTGKKEFYAQWISKGAAQISLYMDAPFVQASYATGPKVKTETFDTLTVGINSCGGTVGSPGQLNVGSVVGNCTIDNVGALSASTTLSDPFFGGVGSNYATDYPAPSVYKVNFGDNQKYVGFWWAAGSPGNYVEFLSGSSVVAEINVNQLFGVFGGIPADYAGATDSVQSLDGNTYPKKYYYGNPNGYASIIPTSPSSVAYDEPYVYIHAFATNGAYFDGIRFSGAGFEIDNLTISRSSVPVNPRLVYVQGIEAQNLDPNQEIYFVTYDSNTSDSGSVPIDVNSPYAPGDSATALSNSGSLTKAGFTFNGWNTKSDGLGIAFNPGDSITVNSDVQMFAQWISIPTNGNPPSNNSQTNLLVAPKYPGIIWNPTDLKLGEAISAKNQLNAEFSVAGGVTYSVEAGLVPKAGEFIITLSFKPTDTLNYYAISTSRTIQVRTPSVAPEPAPQETSEDIQVPQTVTSKSLKLISKIQFNNNEYFLDASDRKAIIAAANKLNLSGQNQVIVQGNTDIKRGVDNVWLSRARAEAVANLFSKYSKSRNIIKAWYASTRPIAIGLDPASLAINRRVEILISSSTAAEKIDTSIPPSIPVSRTFKAISFNKDEYFLDAEDRKQLVSIAKSMVGLGCTKISLTGTHDNKPGGLNDQIALLRANAVKVFLRDIAGSLSFSSLLQELSQSREVHISCTN</sequence>
<dbReference type="PANTHER" id="PTHR30329:SF21">
    <property type="entry name" value="LIPOPROTEIN YIAD-RELATED"/>
    <property type="match status" value="1"/>
</dbReference>
<dbReference type="SUPFAM" id="SSF103088">
    <property type="entry name" value="OmpA-like"/>
    <property type="match status" value="2"/>
</dbReference>
<feature type="domain" description="OmpA-like" evidence="2">
    <location>
        <begin position="659"/>
        <end position="774"/>
    </location>
</feature>
<dbReference type="CDD" id="cd07185">
    <property type="entry name" value="OmpA_C-like"/>
    <property type="match status" value="1"/>
</dbReference>
<dbReference type="EMBL" id="CAFBPI010000085">
    <property type="protein sequence ID" value="CAB5022342.1"/>
    <property type="molecule type" value="Genomic_DNA"/>
</dbReference>
<dbReference type="InterPro" id="IPR042229">
    <property type="entry name" value="Listeria/Bacterioides_rpt_sf"/>
</dbReference>
<dbReference type="Gene3D" id="3.30.1330.60">
    <property type="entry name" value="OmpA-like domain"/>
    <property type="match status" value="1"/>
</dbReference>
<comment type="subcellular location">
    <subcellularLocation>
        <location evidence="1">Cell envelope</location>
    </subcellularLocation>
</comment>
<gene>
    <name evidence="3" type="ORF">UFOPK4095_01086</name>
</gene>
<reference evidence="3" key="1">
    <citation type="submission" date="2020-05" db="EMBL/GenBank/DDBJ databases">
        <authorList>
            <person name="Chiriac C."/>
            <person name="Salcher M."/>
            <person name="Ghai R."/>
            <person name="Kavagutti S V."/>
        </authorList>
    </citation>
    <scope>NUCLEOTIDE SEQUENCE</scope>
</reference>
<dbReference type="InterPro" id="IPR013378">
    <property type="entry name" value="InlB-like_B-rpt"/>
</dbReference>
<dbReference type="PANTHER" id="PTHR30329">
    <property type="entry name" value="STATOR ELEMENT OF FLAGELLAR MOTOR COMPLEX"/>
    <property type="match status" value="1"/>
</dbReference>
<organism evidence="3">
    <name type="scientific">freshwater metagenome</name>
    <dbReference type="NCBI Taxonomy" id="449393"/>
    <lineage>
        <taxon>unclassified sequences</taxon>
        <taxon>metagenomes</taxon>
        <taxon>ecological metagenomes</taxon>
    </lineage>
</organism>
<dbReference type="Pfam" id="PF09479">
    <property type="entry name" value="Flg_new"/>
    <property type="match status" value="2"/>
</dbReference>
<dbReference type="InterPro" id="IPR050330">
    <property type="entry name" value="Bact_OuterMem_StrucFunc"/>
</dbReference>
<evidence type="ECO:0000259" key="2">
    <source>
        <dbReference type="PROSITE" id="PS51123"/>
    </source>
</evidence>
<dbReference type="Gene3D" id="2.60.40.4270">
    <property type="entry name" value="Listeria-Bacteroides repeat domain"/>
    <property type="match status" value="1"/>
</dbReference>
<evidence type="ECO:0000256" key="1">
    <source>
        <dbReference type="ARBA" id="ARBA00004196"/>
    </source>
</evidence>
<dbReference type="GO" id="GO:0030313">
    <property type="term" value="C:cell envelope"/>
    <property type="evidence" value="ECO:0007669"/>
    <property type="project" value="UniProtKB-SubCell"/>
</dbReference>
<protein>
    <submittedName>
        <fullName evidence="3">Unannotated protein</fullName>
    </submittedName>
</protein>
<dbReference type="AlphaFoldDB" id="A0A6J7R3S7"/>
<name>A0A6J7R3S7_9ZZZZ</name>